<keyword evidence="2" id="KW-1185">Reference proteome</keyword>
<reference evidence="1" key="1">
    <citation type="submission" date="2023-04" db="EMBL/GenBank/DDBJ databases">
        <title>A chromosome-level genome assembly of the parasitoid wasp Eretmocerus hayati.</title>
        <authorList>
            <person name="Zhong Y."/>
            <person name="Liu S."/>
            <person name="Liu Y."/>
        </authorList>
    </citation>
    <scope>NUCLEOTIDE SEQUENCE</scope>
    <source>
        <strain evidence="1">ZJU_SS_LIU_2023</strain>
    </source>
</reference>
<comment type="caution">
    <text evidence="1">The sequence shown here is derived from an EMBL/GenBank/DDBJ whole genome shotgun (WGS) entry which is preliminary data.</text>
</comment>
<protein>
    <submittedName>
        <fullName evidence="1">Uncharacterized protein</fullName>
    </submittedName>
</protein>
<sequence length="171" mass="18497">MDKFIVRYVSRADGNPRTVIETDSSTNTSSVLDGSSSSELTDISTNAVFSVGNSLLGETNASHGGVDRIRLEIVKPVNISEGKSSDEVRLSTSDDSEERAVLNRSLSSDSMANRNAEEKKEQPRTNGEGVHVIRSALENIPSTQSSQPAALVGKKNLPSEYNLKFRDIGRN</sequence>
<evidence type="ECO:0000313" key="2">
    <source>
        <dbReference type="Proteomes" id="UP001239111"/>
    </source>
</evidence>
<gene>
    <name evidence="1" type="ORF">QAD02_020401</name>
</gene>
<evidence type="ECO:0000313" key="1">
    <source>
        <dbReference type="EMBL" id="KAJ8684608.1"/>
    </source>
</evidence>
<accession>A0ACC2PMD9</accession>
<name>A0ACC2PMD9_9HYME</name>
<dbReference type="EMBL" id="CM056741">
    <property type="protein sequence ID" value="KAJ8684608.1"/>
    <property type="molecule type" value="Genomic_DNA"/>
</dbReference>
<organism evidence="1 2">
    <name type="scientific">Eretmocerus hayati</name>
    <dbReference type="NCBI Taxonomy" id="131215"/>
    <lineage>
        <taxon>Eukaryota</taxon>
        <taxon>Metazoa</taxon>
        <taxon>Ecdysozoa</taxon>
        <taxon>Arthropoda</taxon>
        <taxon>Hexapoda</taxon>
        <taxon>Insecta</taxon>
        <taxon>Pterygota</taxon>
        <taxon>Neoptera</taxon>
        <taxon>Endopterygota</taxon>
        <taxon>Hymenoptera</taxon>
        <taxon>Apocrita</taxon>
        <taxon>Proctotrupomorpha</taxon>
        <taxon>Chalcidoidea</taxon>
        <taxon>Aphelinidae</taxon>
        <taxon>Aphelininae</taxon>
        <taxon>Eretmocerus</taxon>
    </lineage>
</organism>
<dbReference type="Proteomes" id="UP001239111">
    <property type="component" value="Chromosome 1"/>
</dbReference>
<proteinExistence type="predicted"/>